<dbReference type="STRING" id="39962.Lmor_0748"/>
<evidence type="ECO:0000313" key="10">
    <source>
        <dbReference type="EMBL" id="STX62332.1"/>
    </source>
</evidence>
<dbReference type="Pfam" id="PF02108">
    <property type="entry name" value="FliH"/>
    <property type="match status" value="1"/>
</dbReference>
<dbReference type="AlphaFoldDB" id="A0A378JXW7"/>
<evidence type="ECO:0000256" key="2">
    <source>
        <dbReference type="ARBA" id="ARBA00006602"/>
    </source>
</evidence>
<dbReference type="Proteomes" id="UP000254040">
    <property type="component" value="Unassembled WGS sequence"/>
</dbReference>
<keyword evidence="10" id="KW-0966">Cell projection</keyword>
<evidence type="ECO:0000313" key="12">
    <source>
        <dbReference type="Proteomes" id="UP000254040"/>
    </source>
</evidence>
<dbReference type="GO" id="GO:0015031">
    <property type="term" value="P:protein transport"/>
    <property type="evidence" value="ECO:0007669"/>
    <property type="project" value="UniProtKB-KW"/>
</dbReference>
<dbReference type="PANTHER" id="PTHR34982">
    <property type="entry name" value="YOP PROTEINS TRANSLOCATION PROTEIN L"/>
    <property type="match status" value="1"/>
</dbReference>
<keyword evidence="6" id="KW-0653">Protein transport</keyword>
<evidence type="ECO:0000256" key="5">
    <source>
        <dbReference type="ARBA" id="ARBA00022795"/>
    </source>
</evidence>
<comment type="function">
    <text evidence="1">Needed for flagellar regrowth and assembly.</text>
</comment>
<keyword evidence="11" id="KW-1185">Reference proteome</keyword>
<dbReference type="SUPFAM" id="SSF160527">
    <property type="entry name" value="V-type ATPase subunit E-like"/>
    <property type="match status" value="1"/>
</dbReference>
<keyword evidence="5" id="KW-1005">Bacterial flagellum biogenesis</keyword>
<feature type="domain" description="Flagellar assembly protein FliH/Type III secretion system HrpE" evidence="8">
    <location>
        <begin position="73"/>
        <end position="198"/>
    </location>
</feature>
<evidence type="ECO:0000313" key="9">
    <source>
        <dbReference type="EMBL" id="KTD35301.1"/>
    </source>
</evidence>
<keyword evidence="7" id="KW-1006">Bacterial flagellum protein export</keyword>
<dbReference type="InterPro" id="IPR051472">
    <property type="entry name" value="T3SS_Stator/FliH"/>
</dbReference>
<reference evidence="10 12" key="2">
    <citation type="submission" date="2018-06" db="EMBL/GenBank/DDBJ databases">
        <authorList>
            <consortium name="Pathogen Informatics"/>
            <person name="Doyle S."/>
        </authorList>
    </citation>
    <scope>NUCLEOTIDE SEQUENCE [LARGE SCALE GENOMIC DNA]</scope>
    <source>
        <strain evidence="10 12">NCTC12239</strain>
    </source>
</reference>
<dbReference type="EMBL" id="UGOG01000001">
    <property type="protein sequence ID" value="STX62332.1"/>
    <property type="molecule type" value="Genomic_DNA"/>
</dbReference>
<dbReference type="GO" id="GO:0044781">
    <property type="term" value="P:bacterial-type flagellum organization"/>
    <property type="evidence" value="ECO:0007669"/>
    <property type="project" value="UniProtKB-KW"/>
</dbReference>
<dbReference type="InterPro" id="IPR018035">
    <property type="entry name" value="Flagellar_FliH/T3SS_HrpE"/>
</dbReference>
<evidence type="ECO:0000256" key="4">
    <source>
        <dbReference type="ARBA" id="ARBA00022448"/>
    </source>
</evidence>
<evidence type="ECO:0000256" key="6">
    <source>
        <dbReference type="ARBA" id="ARBA00022927"/>
    </source>
</evidence>
<accession>A0A378JXW7</accession>
<keyword evidence="10" id="KW-0969">Cilium</keyword>
<dbReference type="PANTHER" id="PTHR34982:SF1">
    <property type="entry name" value="FLAGELLAR ASSEMBLY PROTEIN FLIH"/>
    <property type="match status" value="1"/>
</dbReference>
<evidence type="ECO:0000256" key="3">
    <source>
        <dbReference type="ARBA" id="ARBA00016507"/>
    </source>
</evidence>
<comment type="similarity">
    <text evidence="2">Belongs to the FliH family.</text>
</comment>
<organism evidence="10 12">
    <name type="scientific">Legionella moravica</name>
    <dbReference type="NCBI Taxonomy" id="39962"/>
    <lineage>
        <taxon>Bacteria</taxon>
        <taxon>Pseudomonadati</taxon>
        <taxon>Pseudomonadota</taxon>
        <taxon>Gammaproteobacteria</taxon>
        <taxon>Legionellales</taxon>
        <taxon>Legionellaceae</taxon>
        <taxon>Legionella</taxon>
    </lineage>
</organism>
<proteinExistence type="inferred from homology"/>
<evidence type="ECO:0000256" key="7">
    <source>
        <dbReference type="ARBA" id="ARBA00023225"/>
    </source>
</evidence>
<protein>
    <recommendedName>
        <fullName evidence="3">Flagellar assembly protein FliH</fullName>
    </recommendedName>
</protein>
<evidence type="ECO:0000256" key="1">
    <source>
        <dbReference type="ARBA" id="ARBA00003041"/>
    </source>
</evidence>
<name>A0A378JXW7_9GAMM</name>
<reference evidence="9 11" key="1">
    <citation type="submission" date="2015-11" db="EMBL/GenBank/DDBJ databases">
        <title>Genomic analysis of 38 Legionella species identifies large and diverse effector repertoires.</title>
        <authorList>
            <person name="Burstein D."/>
            <person name="Amaro F."/>
            <person name="Zusman T."/>
            <person name="Lifshitz Z."/>
            <person name="Cohen O."/>
            <person name="Gilbert J.A."/>
            <person name="Pupko T."/>
            <person name="Shuman H.A."/>
            <person name="Segal G."/>
        </authorList>
    </citation>
    <scope>NUCLEOTIDE SEQUENCE [LARGE SCALE GENOMIC DNA]</scope>
    <source>
        <strain evidence="9 11">ATCC 43877</strain>
    </source>
</reference>
<keyword evidence="4" id="KW-0813">Transport</keyword>
<dbReference type="GO" id="GO:0005829">
    <property type="term" value="C:cytosol"/>
    <property type="evidence" value="ECO:0007669"/>
    <property type="project" value="TreeGrafter"/>
</dbReference>
<dbReference type="RefSeq" id="WP_028383874.1">
    <property type="nucleotide sequence ID" value="NZ_CAAAJG010000030.1"/>
</dbReference>
<dbReference type="Proteomes" id="UP000054985">
    <property type="component" value="Unassembled WGS sequence"/>
</dbReference>
<evidence type="ECO:0000313" key="11">
    <source>
        <dbReference type="Proteomes" id="UP000054985"/>
    </source>
</evidence>
<sequence length="215" mass="24374">MAKIIHQALISHETVAIGLKPEIIPDESDQQSLVTLQSNETDLEELQAQAYQRGFISGQTEGKLHAEQQMAQSKQALEILLSTIPQAIEHNRLELHNEIADIILLITQEYFIEQQQKPEALHQRINQILSQLNNNQSIELHLHPEEIKTMHQFNIKLETAHLKGLLIKADPALAPGGCVIKTEHGVFDASLETRLERLKEMLSQMKHGRHHALLD</sequence>
<gene>
    <name evidence="10" type="primary">fliH_1</name>
    <name evidence="9" type="ORF">Lmor_0748</name>
    <name evidence="10" type="ORF">NCTC12239_01254</name>
</gene>
<dbReference type="EMBL" id="LNYN01000014">
    <property type="protein sequence ID" value="KTD35301.1"/>
    <property type="molecule type" value="Genomic_DNA"/>
</dbReference>
<keyword evidence="10" id="KW-0282">Flagellum</keyword>
<evidence type="ECO:0000259" key="8">
    <source>
        <dbReference type="Pfam" id="PF02108"/>
    </source>
</evidence>